<evidence type="ECO:0000313" key="2">
    <source>
        <dbReference type="Proteomes" id="UP000198362"/>
    </source>
</evidence>
<sequence>MSDALSDARDLPPGPAKVAELDAVVAAADRAGDVRLGFEARLDLVDACLDAAEPARVLGLFAWCRAAADREPLLFSDTELALLRYYHLWAVGTFRASPGVGRAEAEALLDDLERRFREDQRPLFAIHRMRAEIADHLGDLPAARAWLARCTAELPEAGDSEWFSDGQPGDAGFCPSCYPADQAFLHSAWGDWQAAVDAAEPVLRAGASCPEQPERALAAVMIPYLHLGRVDEAVTAHLRSYRGHRLDRSSFPLLADHLRFCALAGLAGRGVDLLATHLGDLDDPYDELSAMRFAAAGTLVCRRATAEGLGDRRVHRPAHGERPAADLTVRELGTVLAAVAATLATRFDARNGTDHQSRLVGDWLAELPVVAGGPIRLDELDDTPLGPLTLEAIIEVLDARGDHYSVDEDGLVGGRWPGAYIQFERLGERREILQVRVVAERRLPATRLVEAYEFCNAWNHDKLMPKVYVHDGGEGLLLLAGEVTTDLEHGATTGQLASLVNAAIATGTTFAAAVADLP</sequence>
<dbReference type="EMBL" id="FZPH01000018">
    <property type="protein sequence ID" value="SNT64838.1"/>
    <property type="molecule type" value="Genomic_DNA"/>
</dbReference>
<organism evidence="1 2">
    <name type="scientific">Asanoa hainanensis</name>
    <dbReference type="NCBI Taxonomy" id="560556"/>
    <lineage>
        <taxon>Bacteria</taxon>
        <taxon>Bacillati</taxon>
        <taxon>Actinomycetota</taxon>
        <taxon>Actinomycetes</taxon>
        <taxon>Micromonosporales</taxon>
        <taxon>Micromonosporaceae</taxon>
        <taxon>Asanoa</taxon>
    </lineage>
</organism>
<dbReference type="Pfam" id="PF10722">
    <property type="entry name" value="YbjN"/>
    <property type="match status" value="1"/>
</dbReference>
<keyword evidence="2" id="KW-1185">Reference proteome</keyword>
<dbReference type="AlphaFoldDB" id="A0A239PDU5"/>
<dbReference type="OrthoDB" id="56388at2"/>
<dbReference type="RefSeq" id="WP_089254636.1">
    <property type="nucleotide sequence ID" value="NZ_FZPH01000018.1"/>
</dbReference>
<reference evidence="1 2" key="1">
    <citation type="submission" date="2017-06" db="EMBL/GenBank/DDBJ databases">
        <authorList>
            <person name="Kim H.J."/>
            <person name="Triplett B.A."/>
        </authorList>
    </citation>
    <scope>NUCLEOTIDE SEQUENCE [LARGE SCALE GENOMIC DNA]</scope>
    <source>
        <strain evidence="1 2">CGMCC 4.5593</strain>
    </source>
</reference>
<protein>
    <submittedName>
        <fullName evidence="1">Putative sensory transduction regulator</fullName>
    </submittedName>
</protein>
<accession>A0A239PDU5</accession>
<evidence type="ECO:0000313" key="1">
    <source>
        <dbReference type="EMBL" id="SNT64838.1"/>
    </source>
</evidence>
<dbReference type="Proteomes" id="UP000198362">
    <property type="component" value="Unassembled WGS sequence"/>
</dbReference>
<gene>
    <name evidence="1" type="ORF">SAMN05421812_118101</name>
</gene>
<proteinExistence type="predicted"/>
<dbReference type="InterPro" id="IPR019660">
    <property type="entry name" value="Put_sensory_transdc_reg_YbjN"/>
</dbReference>
<name>A0A239PDU5_9ACTN</name>